<evidence type="ECO:0000313" key="8">
    <source>
        <dbReference type="Proteomes" id="UP000035368"/>
    </source>
</evidence>
<keyword evidence="8" id="KW-1185">Reference proteome</keyword>
<evidence type="ECO:0000256" key="3">
    <source>
        <dbReference type="ARBA" id="ARBA00023125"/>
    </source>
</evidence>
<reference evidence="7 8" key="1">
    <citation type="submission" date="2015-05" db="EMBL/GenBank/DDBJ databases">
        <title>Complete genome sequence of Corynebacterium epidermidicanis DSM 45586, isolated from the skin of a dog suffering from pruritus.</title>
        <authorList>
            <person name="Ruckert C."/>
            <person name="Albersmeier A."/>
            <person name="Winkler A."/>
            <person name="Tauch A."/>
        </authorList>
    </citation>
    <scope>NUCLEOTIDE SEQUENCE [LARGE SCALE GENOMIC DNA]</scope>
    <source>
        <strain evidence="7 8">DSM 45586</strain>
    </source>
</reference>
<dbReference type="KEGG" id="cei:CEPID_04420"/>
<accession>A0A0G3GQC0</accession>
<evidence type="ECO:0000256" key="6">
    <source>
        <dbReference type="SAM" id="MobiDB-lite"/>
    </source>
</evidence>
<comment type="similarity">
    <text evidence="1">Belongs to the LysR transcriptional regulatory family.</text>
</comment>
<proteinExistence type="inferred from homology"/>
<name>A0A0G3GQC0_9CORY</name>
<sequence>MTTAQPLTIAFVKGTAPSKWFDRFNERTDYPPLQARESDDPCALLIDGTVTAALIRLPEARLTDDFHQVVLYEEQPGIAVPKESELTLLDSISRADIAGEIINYEPAGAVDVKAVREAIGVVAANVGVVIAPRPLLRSVSSKQTEHRDFSDGVSTTIALVWRKADDSDMMQDFVGITKGRTAQSSRQQAQPKKKASEKAKAKVQARKLVASKGKGSKGRKGRR</sequence>
<dbReference type="GO" id="GO:0032993">
    <property type="term" value="C:protein-DNA complex"/>
    <property type="evidence" value="ECO:0007669"/>
    <property type="project" value="TreeGrafter"/>
</dbReference>
<dbReference type="GO" id="GO:0003677">
    <property type="term" value="F:DNA binding"/>
    <property type="evidence" value="ECO:0007669"/>
    <property type="project" value="UniProtKB-KW"/>
</dbReference>
<keyword evidence="4" id="KW-0010">Activator</keyword>
<evidence type="ECO:0008006" key="9">
    <source>
        <dbReference type="Google" id="ProtNLM"/>
    </source>
</evidence>
<gene>
    <name evidence="7" type="ORF">CEPID_04420</name>
</gene>
<dbReference type="Proteomes" id="UP000035368">
    <property type="component" value="Chromosome"/>
</dbReference>
<evidence type="ECO:0000256" key="2">
    <source>
        <dbReference type="ARBA" id="ARBA00023015"/>
    </source>
</evidence>
<keyword evidence="3" id="KW-0238">DNA-binding</keyword>
<dbReference type="OrthoDB" id="3388207at2"/>
<evidence type="ECO:0000256" key="4">
    <source>
        <dbReference type="ARBA" id="ARBA00023159"/>
    </source>
</evidence>
<dbReference type="PANTHER" id="PTHR30346">
    <property type="entry name" value="TRANSCRIPTIONAL DUAL REGULATOR HCAR-RELATED"/>
    <property type="match status" value="1"/>
</dbReference>
<dbReference type="PANTHER" id="PTHR30346:SF0">
    <property type="entry name" value="HCA OPERON TRANSCRIPTIONAL ACTIVATOR HCAR"/>
    <property type="match status" value="1"/>
</dbReference>
<evidence type="ECO:0000313" key="7">
    <source>
        <dbReference type="EMBL" id="AKK02755.1"/>
    </source>
</evidence>
<dbReference type="STRING" id="1050174.CEPID_04420"/>
<organism evidence="7 8">
    <name type="scientific">Corynebacterium epidermidicanis</name>
    <dbReference type="NCBI Taxonomy" id="1050174"/>
    <lineage>
        <taxon>Bacteria</taxon>
        <taxon>Bacillati</taxon>
        <taxon>Actinomycetota</taxon>
        <taxon>Actinomycetes</taxon>
        <taxon>Mycobacteriales</taxon>
        <taxon>Corynebacteriaceae</taxon>
        <taxon>Corynebacterium</taxon>
    </lineage>
</organism>
<evidence type="ECO:0000256" key="1">
    <source>
        <dbReference type="ARBA" id="ARBA00009437"/>
    </source>
</evidence>
<feature type="region of interest" description="Disordered" evidence="6">
    <location>
        <begin position="179"/>
        <end position="223"/>
    </location>
</feature>
<keyword evidence="5" id="KW-0804">Transcription</keyword>
<dbReference type="GO" id="GO:0003700">
    <property type="term" value="F:DNA-binding transcription factor activity"/>
    <property type="evidence" value="ECO:0007669"/>
    <property type="project" value="TreeGrafter"/>
</dbReference>
<keyword evidence="2" id="KW-0805">Transcription regulation</keyword>
<dbReference type="SUPFAM" id="SSF53850">
    <property type="entry name" value="Periplasmic binding protein-like II"/>
    <property type="match status" value="1"/>
</dbReference>
<dbReference type="Gene3D" id="3.40.190.10">
    <property type="entry name" value="Periplasmic binding protein-like II"/>
    <property type="match status" value="2"/>
</dbReference>
<evidence type="ECO:0000256" key="5">
    <source>
        <dbReference type="ARBA" id="ARBA00023163"/>
    </source>
</evidence>
<protein>
    <recommendedName>
        <fullName evidence="9">LysR family regulator</fullName>
    </recommendedName>
</protein>
<dbReference type="RefSeq" id="WP_047239900.1">
    <property type="nucleotide sequence ID" value="NZ_CP011541.1"/>
</dbReference>
<dbReference type="PATRIC" id="fig|1050174.4.peg.895"/>
<dbReference type="AlphaFoldDB" id="A0A0G3GQC0"/>
<dbReference type="EMBL" id="CP011541">
    <property type="protein sequence ID" value="AKK02755.1"/>
    <property type="molecule type" value="Genomic_DNA"/>
</dbReference>
<feature type="compositionally biased region" description="Basic residues" evidence="6">
    <location>
        <begin position="214"/>
        <end position="223"/>
    </location>
</feature>